<gene>
    <name evidence="2" type="ORF">FANTH_2085</name>
</gene>
<evidence type="ECO:0000313" key="2">
    <source>
        <dbReference type="EMBL" id="KAF5252998.1"/>
    </source>
</evidence>
<evidence type="ECO:0000313" key="3">
    <source>
        <dbReference type="Proteomes" id="UP000573603"/>
    </source>
</evidence>
<keyword evidence="3" id="KW-1185">Reference proteome</keyword>
<dbReference type="Proteomes" id="UP000573603">
    <property type="component" value="Unassembled WGS sequence"/>
</dbReference>
<feature type="compositionally biased region" description="Acidic residues" evidence="1">
    <location>
        <begin position="77"/>
        <end position="100"/>
    </location>
</feature>
<dbReference type="AlphaFoldDB" id="A0A8H4ZUG6"/>
<feature type="region of interest" description="Disordered" evidence="1">
    <location>
        <begin position="1"/>
        <end position="31"/>
    </location>
</feature>
<accession>A0A8H4ZUG6</accession>
<evidence type="ECO:0000256" key="1">
    <source>
        <dbReference type="SAM" id="MobiDB-lite"/>
    </source>
</evidence>
<organism evidence="2 3">
    <name type="scientific">Fusarium anthophilum</name>
    <dbReference type="NCBI Taxonomy" id="48485"/>
    <lineage>
        <taxon>Eukaryota</taxon>
        <taxon>Fungi</taxon>
        <taxon>Dikarya</taxon>
        <taxon>Ascomycota</taxon>
        <taxon>Pezizomycotina</taxon>
        <taxon>Sordariomycetes</taxon>
        <taxon>Hypocreomycetidae</taxon>
        <taxon>Hypocreales</taxon>
        <taxon>Nectriaceae</taxon>
        <taxon>Fusarium</taxon>
        <taxon>Fusarium fujikuroi species complex</taxon>
    </lineage>
</organism>
<dbReference type="EMBL" id="JABEVY010000049">
    <property type="protein sequence ID" value="KAF5252998.1"/>
    <property type="molecule type" value="Genomic_DNA"/>
</dbReference>
<protein>
    <submittedName>
        <fullName evidence="2">Uncharacterized protein</fullName>
    </submittedName>
</protein>
<proteinExistence type="predicted"/>
<comment type="caution">
    <text evidence="2">The sequence shown here is derived from an EMBL/GenBank/DDBJ whole genome shotgun (WGS) entry which is preliminary data.</text>
</comment>
<reference evidence="2 3" key="1">
    <citation type="journal article" date="2020" name="BMC Genomics">
        <title>Correction to: Identification and distribution of gene clusters required for synthesis of sphingolipid metabolism inhibitors in diverse species of the filamentous fungus Fusarium.</title>
        <authorList>
            <person name="Kim H.S."/>
            <person name="Lohmar J.M."/>
            <person name="Busman M."/>
            <person name="Brown D.W."/>
            <person name="Naumann T.A."/>
            <person name="Divon H.H."/>
            <person name="Lysoe E."/>
            <person name="Uhlig S."/>
            <person name="Proctor R.H."/>
        </authorList>
    </citation>
    <scope>NUCLEOTIDE SEQUENCE [LARGE SCALE GENOMIC DNA]</scope>
    <source>
        <strain evidence="2 3">NRRL 25214</strain>
    </source>
</reference>
<sequence>MGPFCENAHGVLDGPDQERRQDSQSSQVEDPKAWVADRNYWLCRDVMAQNRLYGPVLSRLELYQFLKLYYFDEGIFEDEDNEDDDGGEGNEENDDDDESLDVSVDPIINEPELK</sequence>
<name>A0A8H4ZUG6_9HYPO</name>
<feature type="region of interest" description="Disordered" evidence="1">
    <location>
        <begin position="77"/>
        <end position="114"/>
    </location>
</feature>